<organism evidence="1 2">
    <name type="scientific">Paenibacillus pinisoli</name>
    <dbReference type="NCBI Taxonomy" id="1276110"/>
    <lineage>
        <taxon>Bacteria</taxon>
        <taxon>Bacillati</taxon>
        <taxon>Bacillota</taxon>
        <taxon>Bacilli</taxon>
        <taxon>Bacillales</taxon>
        <taxon>Paenibacillaceae</taxon>
        <taxon>Paenibacillus</taxon>
    </lineage>
</organism>
<sequence>MYRFLAPDRLLISRAHRIPPVAAPIAAGITCPSYAYLSCNENKGQERSKMKRYMASNQLRLVGKGWEIRHHLRKLAAAEDGMILSRFTKELPPMKVSLGSSRRP</sequence>
<keyword evidence="2" id="KW-1185">Reference proteome</keyword>
<gene>
    <name evidence="1" type="primary">mciZ</name>
    <name evidence="1" type="ORF">D3P09_20135</name>
</gene>
<proteinExistence type="predicted"/>
<evidence type="ECO:0000313" key="2">
    <source>
        <dbReference type="Proteomes" id="UP000267798"/>
    </source>
</evidence>
<accession>A0A3A6PJT7</accession>
<dbReference type="Proteomes" id="UP000267798">
    <property type="component" value="Unassembled WGS sequence"/>
</dbReference>
<dbReference type="Pfam" id="PF13072">
    <property type="entry name" value="MciZ"/>
    <property type="match status" value="1"/>
</dbReference>
<dbReference type="OrthoDB" id="2990038at2"/>
<dbReference type="EMBL" id="QXQB01000004">
    <property type="protein sequence ID" value="RJX38559.1"/>
    <property type="molecule type" value="Genomic_DNA"/>
</dbReference>
<comment type="caution">
    <text evidence="1">The sequence shown here is derived from an EMBL/GenBank/DDBJ whole genome shotgun (WGS) entry which is preliminary data.</text>
</comment>
<protein>
    <submittedName>
        <fullName evidence="1">Z-ring formation inhibitor MciZ</fullName>
    </submittedName>
</protein>
<reference evidence="1 2" key="1">
    <citation type="submission" date="2018-09" db="EMBL/GenBank/DDBJ databases">
        <title>Paenibacillus aracenensis nov. sp. isolated from a cave in southern Spain.</title>
        <authorList>
            <person name="Jurado V."/>
            <person name="Gutierrez-Patricio S."/>
            <person name="Gonzalez-Pimentel J.L."/>
            <person name="Miller A.Z."/>
            <person name="Laiz L."/>
            <person name="Saiz-Jimenez C."/>
        </authorList>
    </citation>
    <scope>NUCLEOTIDE SEQUENCE [LARGE SCALE GENOMIC DNA]</scope>
    <source>
        <strain evidence="1 2">JCM 19203</strain>
    </source>
</reference>
<dbReference type="InterPro" id="IPR025177">
    <property type="entry name" value="MciZ"/>
</dbReference>
<dbReference type="AlphaFoldDB" id="A0A3A6PJT7"/>
<evidence type="ECO:0000313" key="1">
    <source>
        <dbReference type="EMBL" id="RJX38559.1"/>
    </source>
</evidence>
<name>A0A3A6PJT7_9BACL</name>